<evidence type="ECO:0000256" key="1">
    <source>
        <dbReference type="ARBA" id="ARBA00006987"/>
    </source>
</evidence>
<dbReference type="AlphaFoldDB" id="A0A2T4ZHB1"/>
<protein>
    <submittedName>
        <fullName evidence="2">Tripartite-type tricarboxylate transporter receptor subunit TctC</fullName>
    </submittedName>
</protein>
<dbReference type="Gene3D" id="3.40.190.150">
    <property type="entry name" value="Bordetella uptake gene, domain 1"/>
    <property type="match status" value="1"/>
</dbReference>
<dbReference type="EMBL" id="PZZL01000001">
    <property type="protein sequence ID" value="PTM61369.1"/>
    <property type="molecule type" value="Genomic_DNA"/>
</dbReference>
<organism evidence="2 3">
    <name type="scientific">Phreatobacter oligotrophus</name>
    <dbReference type="NCBI Taxonomy" id="1122261"/>
    <lineage>
        <taxon>Bacteria</taxon>
        <taxon>Pseudomonadati</taxon>
        <taxon>Pseudomonadota</taxon>
        <taxon>Alphaproteobacteria</taxon>
        <taxon>Hyphomicrobiales</taxon>
        <taxon>Phreatobacteraceae</taxon>
        <taxon>Phreatobacter</taxon>
    </lineage>
</organism>
<dbReference type="InterPro" id="IPR042100">
    <property type="entry name" value="Bug_dom1"/>
</dbReference>
<dbReference type="SUPFAM" id="SSF53850">
    <property type="entry name" value="Periplasmic binding protein-like II"/>
    <property type="match status" value="1"/>
</dbReference>
<comment type="caution">
    <text evidence="2">The sequence shown here is derived from an EMBL/GenBank/DDBJ whole genome shotgun (WGS) entry which is preliminary data.</text>
</comment>
<evidence type="ECO:0000313" key="2">
    <source>
        <dbReference type="EMBL" id="PTM61369.1"/>
    </source>
</evidence>
<accession>A0A2T4ZHB1</accession>
<dbReference type="InterPro" id="IPR006311">
    <property type="entry name" value="TAT_signal"/>
</dbReference>
<name>A0A2T4ZHB1_9HYPH</name>
<keyword evidence="3" id="KW-1185">Reference proteome</keyword>
<dbReference type="Pfam" id="PF03401">
    <property type="entry name" value="TctC"/>
    <property type="match status" value="1"/>
</dbReference>
<dbReference type="Proteomes" id="UP000241808">
    <property type="component" value="Unassembled WGS sequence"/>
</dbReference>
<keyword evidence="2" id="KW-0675">Receptor</keyword>
<gene>
    <name evidence="2" type="ORF">C8P69_10136</name>
</gene>
<dbReference type="PIRSF" id="PIRSF017082">
    <property type="entry name" value="YflP"/>
    <property type="match status" value="1"/>
</dbReference>
<dbReference type="RefSeq" id="WP_108173851.1">
    <property type="nucleotide sequence ID" value="NZ_PZZL01000001.1"/>
</dbReference>
<reference evidence="2 3" key="1">
    <citation type="submission" date="2018-04" db="EMBL/GenBank/DDBJ databases">
        <title>Genomic Encyclopedia of Archaeal and Bacterial Type Strains, Phase II (KMG-II): from individual species to whole genera.</title>
        <authorList>
            <person name="Goeker M."/>
        </authorList>
    </citation>
    <scope>NUCLEOTIDE SEQUENCE [LARGE SCALE GENOMIC DNA]</scope>
    <source>
        <strain evidence="2 3">DSM 25521</strain>
    </source>
</reference>
<proteinExistence type="inferred from homology"/>
<sequence length="343" mass="35995">MSNKSTGRLAGLVSASTAALDRRQALTLAAGSAAFVLAAPMVARAQAYPSRPVRAIVTFAPGGTVDVYARLACRHLSETLGQQFVVENVAGATGNRGTQQAARSTPDGYTLLFALSTHAVNASVFPTLPYDPIGDFAPINLSVSSTHVLSVHPSVSAKDAREYVADLRARPNQNYAHGGLGTQGHLLAERLKVTQKLDMVAINFPGAGPAVQAVVANQIPSAWTTMASAGPMIAGGKLKALAVTGKTRSALLPDVPTMIEQGFPEIEGDTWVGILAPKGTPAEIVTTINREIGSYLAMPASRQRLGEVGFDVVNAGPDAFAARLVEEMAFWKKVVDETNVRLQ</sequence>
<dbReference type="PANTHER" id="PTHR42928:SF5">
    <property type="entry name" value="BLR1237 PROTEIN"/>
    <property type="match status" value="1"/>
</dbReference>
<dbReference type="PANTHER" id="PTHR42928">
    <property type="entry name" value="TRICARBOXYLATE-BINDING PROTEIN"/>
    <property type="match status" value="1"/>
</dbReference>
<comment type="similarity">
    <text evidence="1">Belongs to the UPF0065 (bug) family.</text>
</comment>
<dbReference type="Gene3D" id="3.40.190.10">
    <property type="entry name" value="Periplasmic binding protein-like II"/>
    <property type="match status" value="1"/>
</dbReference>
<dbReference type="InterPro" id="IPR005064">
    <property type="entry name" value="BUG"/>
</dbReference>
<dbReference type="PROSITE" id="PS51318">
    <property type="entry name" value="TAT"/>
    <property type="match status" value="1"/>
</dbReference>
<evidence type="ECO:0000313" key="3">
    <source>
        <dbReference type="Proteomes" id="UP000241808"/>
    </source>
</evidence>
<dbReference type="OrthoDB" id="7250553at2"/>